<keyword evidence="6" id="KW-0269">Exonuclease</keyword>
<organism evidence="6 7">
    <name type="scientific">Lysinibacillus xylanilyticus</name>
    <dbReference type="NCBI Taxonomy" id="582475"/>
    <lineage>
        <taxon>Bacteria</taxon>
        <taxon>Bacillati</taxon>
        <taxon>Bacillota</taxon>
        <taxon>Bacilli</taxon>
        <taxon>Bacillales</taxon>
        <taxon>Bacillaceae</taxon>
        <taxon>Lysinibacillus</taxon>
    </lineage>
</organism>
<dbReference type="Pfam" id="PF13558">
    <property type="entry name" value="SbcC_Walker_B"/>
    <property type="match status" value="1"/>
</dbReference>
<dbReference type="PANTHER" id="PTHR32114:SF2">
    <property type="entry name" value="ABC TRANSPORTER ABCH.3"/>
    <property type="match status" value="1"/>
</dbReference>
<reference evidence="7" key="1">
    <citation type="submission" date="2015-07" db="EMBL/GenBank/DDBJ databases">
        <authorList>
            <consortium name="Consortium for Microbial Forensics and Genomics (microFORGE)"/>
            <person name="Knight B.M."/>
            <person name="Roberts D.P."/>
            <person name="Lin D."/>
            <person name="Hari K."/>
            <person name="Fletcher J."/>
            <person name="Melcher U."/>
            <person name="Blagden T."/>
            <person name="Winegar R.A."/>
        </authorList>
    </citation>
    <scope>NUCLEOTIDE SEQUENCE [LARGE SCALE GENOMIC DNA]</scope>
    <source>
        <strain evidence="7">DSM 23493</strain>
    </source>
</reference>
<evidence type="ECO:0000259" key="5">
    <source>
        <dbReference type="Pfam" id="PF13476"/>
    </source>
</evidence>
<feature type="coiled-coil region" evidence="4">
    <location>
        <begin position="281"/>
        <end position="374"/>
    </location>
</feature>
<evidence type="ECO:0000313" key="7">
    <source>
        <dbReference type="Proteomes" id="UP000037326"/>
    </source>
</evidence>
<evidence type="ECO:0000256" key="2">
    <source>
        <dbReference type="ARBA" id="ARBA00011322"/>
    </source>
</evidence>
<dbReference type="PANTHER" id="PTHR32114">
    <property type="entry name" value="ABC TRANSPORTER ABCH.3"/>
    <property type="match status" value="1"/>
</dbReference>
<feature type="coiled-coil region" evidence="4">
    <location>
        <begin position="189"/>
        <end position="216"/>
    </location>
</feature>
<evidence type="ECO:0000256" key="3">
    <source>
        <dbReference type="ARBA" id="ARBA00013368"/>
    </source>
</evidence>
<feature type="coiled-coil region" evidence="4">
    <location>
        <begin position="698"/>
        <end position="732"/>
    </location>
</feature>
<comment type="caution">
    <text evidence="6">The sequence shown here is derived from an EMBL/GenBank/DDBJ whole genome shotgun (WGS) entry which is preliminary data.</text>
</comment>
<sequence length="1026" mass="117528">MKPLKLTITAFGPYKNTEVIDFQQLGEHRLFAISGKTGAGKTTIFDAICYALYGSGSGEDRQDTAMLRSGFADDDVYTAVELVFEMHDKVYQILRQPGHIKAKNKSVTGKKIELAEIKGDTLDYNIVEKQQTLEVDKKLQDIIGLTKDQFSQIVMLPQGEFRKLLTSDSTNKEVILRKIFKTDRFGVMTKRLDAKRKEAESDLLRAKQLKEHLLGQIAGALPQRSSTLFTCITTNTENMYQLKKALEEEQTYYTECIQLEQQRYKGAYAHHQKEQEFYSMAKTLNEQFDEQTNRQNRLQALLQEQDIYSAKEREIALAEKAERLVILEQQCIDLRAEQNRKEQSYQQAMTEQQNAEARLKIAQEKFNIEEAKESERQHVLQQELQLQALLPTFEAYENNLQQMQITEQYVATAKLAVDDNSKIVETGQIQVQQLAKTIEQYEKQLEPYESYLEQLPKLKEHVSLLAQVEKYTRAVATAEQDVAITNDHYQESKQALQKLEQQWIASQASILAQQLKHGEPCPVCGSTTHLETHREQLEMIELAQVEALRGKATADERKFLEKEAFLNSTTHLLQEALEQLETNEIDQSNQAQIVASLQNVEQQITILKVVSNQLSDVRMQQKDHRTRLEQLQEKQIKLEQYLAEKTKELTKQQAIVEEQQKHIPENLTTLQALKQAITDIGSQKVALQTAWNLSQQNLQSAKEAANNARMAVEIAKQTFEELKLKMDEKREQFSVSMTEAGFESYEEFATGKRSMQQIEALRKACNDYALQTHSLQVQITEGEKHLKGQEKQDLTAMEEKLEMLRITYEEAFKVLQQMEGFAKACADFIEKVEGTEQEIRLLEKEAGRVKELYAMLNGQNEKKLSFERYIQINYLDKITEAANVRLYHLSNGQFELRRSDRLEKHAKQSGLGLDVYDAYTDQLRDVKTLSGGEKFNASLSLALGMADVIQSYQGNIRIETMFIDEGFGSLDEEALNKAIDTLIDLQDSGRMIGVISHVAELKATMPAVLHVEKAMNGHSQTYFEVK</sequence>
<dbReference type="InterPro" id="IPR038729">
    <property type="entry name" value="Rad50/SbcC_AAA"/>
</dbReference>
<dbReference type="OrthoDB" id="9795626at2"/>
<evidence type="ECO:0000256" key="4">
    <source>
        <dbReference type="SAM" id="Coils"/>
    </source>
</evidence>
<feature type="coiled-coil region" evidence="4">
    <location>
        <begin position="825"/>
        <end position="852"/>
    </location>
</feature>
<gene>
    <name evidence="6" type="ORF">ACZ11_22665</name>
</gene>
<protein>
    <recommendedName>
        <fullName evidence="3">Nuclease SbcCD subunit C</fullName>
    </recommendedName>
</protein>
<dbReference type="SUPFAM" id="SSF52540">
    <property type="entry name" value="P-loop containing nucleoside triphosphate hydrolases"/>
    <property type="match status" value="2"/>
</dbReference>
<dbReference type="PATRIC" id="fig|582475.4.peg.5146"/>
<accession>A0A0K9F3A5</accession>
<dbReference type="InterPro" id="IPR027417">
    <property type="entry name" value="P-loop_NTPase"/>
</dbReference>
<keyword evidence="4" id="KW-0175">Coiled coil</keyword>
<feature type="domain" description="Rad50/SbcC-type AAA" evidence="5">
    <location>
        <begin position="5"/>
        <end position="251"/>
    </location>
</feature>
<dbReference type="Gene3D" id="3.40.50.300">
    <property type="entry name" value="P-loop containing nucleotide triphosphate hydrolases"/>
    <property type="match status" value="2"/>
</dbReference>
<feature type="coiled-coil region" evidence="4">
    <location>
        <begin position="614"/>
        <end position="648"/>
    </location>
</feature>
<evidence type="ECO:0000256" key="1">
    <source>
        <dbReference type="ARBA" id="ARBA00006930"/>
    </source>
</evidence>
<dbReference type="GO" id="GO:0004527">
    <property type="term" value="F:exonuclease activity"/>
    <property type="evidence" value="ECO:0007669"/>
    <property type="project" value="UniProtKB-KW"/>
</dbReference>
<dbReference type="EMBL" id="LFXJ01000011">
    <property type="protein sequence ID" value="KMY28563.1"/>
    <property type="molecule type" value="Genomic_DNA"/>
</dbReference>
<dbReference type="GeneID" id="96601014"/>
<name>A0A0K9F3A5_9BACI</name>
<comment type="subunit">
    <text evidence="2">Heterodimer of SbcC and SbcD.</text>
</comment>
<dbReference type="Proteomes" id="UP000037326">
    <property type="component" value="Unassembled WGS sequence"/>
</dbReference>
<keyword evidence="6" id="KW-0540">Nuclease</keyword>
<keyword evidence="6" id="KW-0378">Hydrolase</keyword>
<dbReference type="RefSeq" id="WP_049668832.1">
    <property type="nucleotide sequence ID" value="NZ_LFXJ01000011.1"/>
</dbReference>
<dbReference type="AlphaFoldDB" id="A0A0K9F3A5"/>
<dbReference type="Pfam" id="PF13476">
    <property type="entry name" value="AAA_23"/>
    <property type="match status" value="1"/>
</dbReference>
<evidence type="ECO:0000313" key="6">
    <source>
        <dbReference type="EMBL" id="KMY28563.1"/>
    </source>
</evidence>
<comment type="similarity">
    <text evidence="1">Belongs to the SMC family. SbcC subfamily.</text>
</comment>
<proteinExistence type="inferred from homology"/>